<comment type="caution">
    <text evidence="2">The sequence shown here is derived from an EMBL/GenBank/DDBJ whole genome shotgun (WGS) entry which is preliminary data.</text>
</comment>
<evidence type="ECO:0000256" key="1">
    <source>
        <dbReference type="SAM" id="MobiDB-lite"/>
    </source>
</evidence>
<feature type="region of interest" description="Disordered" evidence="1">
    <location>
        <begin position="524"/>
        <end position="552"/>
    </location>
</feature>
<dbReference type="EMBL" id="JBBPHU010000001">
    <property type="protein sequence ID" value="KAK7524419.1"/>
    <property type="molecule type" value="Genomic_DNA"/>
</dbReference>
<accession>A0ABR1L007</accession>
<feature type="compositionally biased region" description="Pro residues" evidence="1">
    <location>
        <begin position="187"/>
        <end position="197"/>
    </location>
</feature>
<sequence>MPVTTRARAKHRVAPYTAPPRKPSIMKRKTSHPPSPSLPAVEQVPTSTRRPKAVRKFRWAWTAERKLLVNLLGVRLPLSEAACIRLADLFNGLSPQDVRARVELLQGQRDVTLVEDAEAAGLTAPTEEAVETHQPAVEEVDFVDLGWSDTSSLSSIRSNLSEFEDDRSPTLRPFEAPGSPDALPSPSSSPSPSPSPLSLPFSRASSGSRARNLCPHYNGSSTAPSSTSSTPTSGLLISSSQQTTGLQPILADGRPLKPILKTSRGRSGARVAFDLRRTKFHKYEWEYEMVLPPYARESARSSWQDRPWVPVENADWEQPLLKRKAKDGDNSQSPATKKVCTAGHAFHKEPTEKPRAYPGCQSTFPWPARTIAAATAGQEWQDSDVEIPFLMGRRSVMDYPLHYGRHQAFLSPRQYPDFESNTPNANPAFYRTVSTAEQEEEAALKSKLEANAYRPSLEDLREVGHTGRRDASPDPAPTTMRAPTPPPPETSLGEAYRVVGDAFRSLDQEGRDRWMDILREQMEQERAEKARHAAERDQAEDPGDRKYFNQYQ</sequence>
<organism evidence="2 3">
    <name type="scientific">Phyllosticta citriasiana</name>
    <dbReference type="NCBI Taxonomy" id="595635"/>
    <lineage>
        <taxon>Eukaryota</taxon>
        <taxon>Fungi</taxon>
        <taxon>Dikarya</taxon>
        <taxon>Ascomycota</taxon>
        <taxon>Pezizomycotina</taxon>
        <taxon>Dothideomycetes</taxon>
        <taxon>Dothideomycetes incertae sedis</taxon>
        <taxon>Botryosphaeriales</taxon>
        <taxon>Phyllostictaceae</taxon>
        <taxon>Phyllosticta</taxon>
    </lineage>
</organism>
<feature type="compositionally biased region" description="Low complexity" evidence="1">
    <location>
        <begin position="176"/>
        <end position="186"/>
    </location>
</feature>
<gene>
    <name evidence="2" type="ORF">IWZ03DRAFT_24496</name>
</gene>
<keyword evidence="3" id="KW-1185">Reference proteome</keyword>
<dbReference type="Proteomes" id="UP001363622">
    <property type="component" value="Unassembled WGS sequence"/>
</dbReference>
<name>A0ABR1L007_9PEZI</name>
<feature type="region of interest" description="Disordered" evidence="1">
    <location>
        <begin position="1"/>
        <end position="47"/>
    </location>
</feature>
<feature type="region of interest" description="Disordered" evidence="1">
    <location>
        <begin position="447"/>
        <end position="493"/>
    </location>
</feature>
<protein>
    <submittedName>
        <fullName evidence="2">Uncharacterized protein</fullName>
    </submittedName>
</protein>
<feature type="compositionally biased region" description="Low complexity" evidence="1">
    <location>
        <begin position="219"/>
        <end position="240"/>
    </location>
</feature>
<evidence type="ECO:0000313" key="3">
    <source>
        <dbReference type="Proteomes" id="UP001363622"/>
    </source>
</evidence>
<feature type="compositionally biased region" description="Basic and acidic residues" evidence="1">
    <location>
        <begin position="456"/>
        <end position="472"/>
    </location>
</feature>
<proteinExistence type="predicted"/>
<reference evidence="2 3" key="1">
    <citation type="submission" date="2024-04" db="EMBL/GenBank/DDBJ databases">
        <title>Phyllosticta paracitricarpa is synonymous to the EU quarantine fungus P. citricarpa based on phylogenomic analyses.</title>
        <authorList>
            <consortium name="Lawrence Berkeley National Laboratory"/>
            <person name="Van Ingen-Buijs V.A."/>
            <person name="Van Westerhoven A.C."/>
            <person name="Haridas S."/>
            <person name="Skiadas P."/>
            <person name="Martin F."/>
            <person name="Groenewald J.Z."/>
            <person name="Crous P.W."/>
            <person name="Seidl M.F."/>
        </authorList>
    </citation>
    <scope>NUCLEOTIDE SEQUENCE [LARGE SCALE GENOMIC DNA]</scope>
    <source>
        <strain evidence="2 3">CBS 123371</strain>
    </source>
</reference>
<feature type="region of interest" description="Disordered" evidence="1">
    <location>
        <begin position="158"/>
        <end position="241"/>
    </location>
</feature>
<evidence type="ECO:0000313" key="2">
    <source>
        <dbReference type="EMBL" id="KAK7524419.1"/>
    </source>
</evidence>